<dbReference type="PANTHER" id="PTHR34580">
    <property type="match status" value="1"/>
</dbReference>
<dbReference type="GO" id="GO:0003677">
    <property type="term" value="F:DNA binding"/>
    <property type="evidence" value="ECO:0007669"/>
    <property type="project" value="UniProtKB-KW"/>
</dbReference>
<dbReference type="Gene3D" id="1.10.10.10">
    <property type="entry name" value="Winged helix-like DNA-binding domain superfamily/Winged helix DNA-binding domain"/>
    <property type="match status" value="1"/>
</dbReference>
<evidence type="ECO:0000256" key="2">
    <source>
        <dbReference type="ARBA" id="ARBA00023125"/>
    </source>
</evidence>
<dbReference type="InterPro" id="IPR026881">
    <property type="entry name" value="WYL_dom"/>
</dbReference>
<dbReference type="SUPFAM" id="SSF46785">
    <property type="entry name" value="Winged helix' DNA-binding domain"/>
    <property type="match status" value="1"/>
</dbReference>
<dbReference type="Pfam" id="PF08279">
    <property type="entry name" value="HTH_11"/>
    <property type="match status" value="1"/>
</dbReference>
<reference evidence="5 6" key="1">
    <citation type="submission" date="2020-04" db="EMBL/GenBank/DDBJ databases">
        <title>Gordonia sp. nov. TBRC 11910.</title>
        <authorList>
            <person name="Suriyachadkun C."/>
        </authorList>
    </citation>
    <scope>NUCLEOTIDE SEQUENCE [LARGE SCALE GENOMIC DNA]</scope>
    <source>
        <strain evidence="5 6">TBRC 11910</strain>
    </source>
</reference>
<dbReference type="InterPro" id="IPR013196">
    <property type="entry name" value="HTH_11"/>
</dbReference>
<name>A0A848L9J4_9ACTN</name>
<evidence type="ECO:0000313" key="6">
    <source>
        <dbReference type="Proteomes" id="UP000550729"/>
    </source>
</evidence>
<keyword evidence="1" id="KW-0805">Transcription regulation</keyword>
<comment type="caution">
    <text evidence="5">The sequence shown here is derived from an EMBL/GenBank/DDBJ whole genome shotgun (WGS) entry which is preliminary data.</text>
</comment>
<sequence length="336" mass="37274">MADTTTRTLKLLALLQAHRLWAAAELADRLETTERTVRRDVERLRELGYPVESVRGTGGGYQLAPGGSMPPLVVDEEEAVAIVAALRGAASGSAAGLAEASVRALAKVTQVLPPKLRKRADALRAMSVVMPGESAPALDAEALTTAALACRDAVELEFDYERGGPKPTRRGAPRPAADLPRRRVEPLRLVPLGRRWYLLAYDLDRQDWRTFRVDRLRNAKQGKRSFRPRDIPGGDAGEYVRASLQSVWESHQVKVLVHAPVDVVLERIGRWAQAEERDGGSLVTMHVEDARWVAMAMGSLDVDYEFVEIPIELLHEIRGRNVRESRALYLVERGKQ</sequence>
<dbReference type="InterPro" id="IPR036388">
    <property type="entry name" value="WH-like_DNA-bd_sf"/>
</dbReference>
<dbReference type="PIRSF" id="PIRSF016838">
    <property type="entry name" value="PafC"/>
    <property type="match status" value="1"/>
</dbReference>
<dbReference type="GO" id="GO:0003700">
    <property type="term" value="F:DNA-binding transcription factor activity"/>
    <property type="evidence" value="ECO:0007669"/>
    <property type="project" value="InterPro"/>
</dbReference>
<keyword evidence="6" id="KW-1185">Reference proteome</keyword>
<dbReference type="RefSeq" id="WP_170197637.1">
    <property type="nucleotide sequence ID" value="NZ_JABBNB010000052.1"/>
</dbReference>
<evidence type="ECO:0000256" key="3">
    <source>
        <dbReference type="ARBA" id="ARBA00023163"/>
    </source>
</evidence>
<keyword evidence="3" id="KW-0804">Transcription</keyword>
<dbReference type="InterPro" id="IPR018356">
    <property type="entry name" value="Tscrpt_reg_HTH_DeoR_CS"/>
</dbReference>
<dbReference type="AlphaFoldDB" id="A0A848L9J4"/>
<dbReference type="EMBL" id="JABBNB010000052">
    <property type="protein sequence ID" value="NMO05131.1"/>
    <property type="molecule type" value="Genomic_DNA"/>
</dbReference>
<organism evidence="5 6">
    <name type="scientific">Gordonia asplenii</name>
    <dbReference type="NCBI Taxonomy" id="2725283"/>
    <lineage>
        <taxon>Bacteria</taxon>
        <taxon>Bacillati</taxon>
        <taxon>Actinomycetota</taxon>
        <taxon>Actinomycetes</taxon>
        <taxon>Mycobacteriales</taxon>
        <taxon>Gordoniaceae</taxon>
        <taxon>Gordonia</taxon>
    </lineage>
</organism>
<dbReference type="PROSITE" id="PS51000">
    <property type="entry name" value="HTH_DEOR_2"/>
    <property type="match status" value="1"/>
</dbReference>
<proteinExistence type="predicted"/>
<dbReference type="InterPro" id="IPR036390">
    <property type="entry name" value="WH_DNA-bd_sf"/>
</dbReference>
<dbReference type="InterPro" id="IPR001034">
    <property type="entry name" value="DeoR_HTH"/>
</dbReference>
<gene>
    <name evidence="5" type="ORF">HH308_28330</name>
</gene>
<dbReference type="PROSITE" id="PS52050">
    <property type="entry name" value="WYL"/>
    <property type="match status" value="1"/>
</dbReference>
<dbReference type="PANTHER" id="PTHR34580:SF3">
    <property type="entry name" value="PROTEIN PAFB"/>
    <property type="match status" value="1"/>
</dbReference>
<evidence type="ECO:0000256" key="1">
    <source>
        <dbReference type="ARBA" id="ARBA00023015"/>
    </source>
</evidence>
<dbReference type="PROSITE" id="PS00894">
    <property type="entry name" value="HTH_DEOR_1"/>
    <property type="match status" value="1"/>
</dbReference>
<dbReference type="InterPro" id="IPR051534">
    <property type="entry name" value="CBASS_pafABC_assoc_protein"/>
</dbReference>
<dbReference type="Proteomes" id="UP000550729">
    <property type="component" value="Unassembled WGS sequence"/>
</dbReference>
<accession>A0A848L9J4</accession>
<feature type="domain" description="HTH deoR-type" evidence="4">
    <location>
        <begin position="4"/>
        <end position="62"/>
    </location>
</feature>
<dbReference type="Pfam" id="PF13280">
    <property type="entry name" value="WYL"/>
    <property type="match status" value="1"/>
</dbReference>
<dbReference type="InterPro" id="IPR028349">
    <property type="entry name" value="PafC-like"/>
</dbReference>
<dbReference type="SMART" id="SM00420">
    <property type="entry name" value="HTH_DEOR"/>
    <property type="match status" value="1"/>
</dbReference>
<keyword evidence="2" id="KW-0238">DNA-binding</keyword>
<protein>
    <submittedName>
        <fullName evidence="5">WYL domain-containing protein</fullName>
    </submittedName>
</protein>
<evidence type="ECO:0000313" key="5">
    <source>
        <dbReference type="EMBL" id="NMO05131.1"/>
    </source>
</evidence>
<evidence type="ECO:0000259" key="4">
    <source>
        <dbReference type="PROSITE" id="PS51000"/>
    </source>
</evidence>